<reference evidence="1 2" key="1">
    <citation type="submission" date="2022-06" db="EMBL/GenBank/DDBJ databases">
        <title>Thiomicrohabdus sp. nov, an obligately chemolithoautotrophic, sulfur-oxidizing bacterium isolated from beach of Guanyin Mountain. Amoy.</title>
        <authorList>
            <person name="Zhu H."/>
        </authorList>
    </citation>
    <scope>NUCLEOTIDE SEQUENCE [LARGE SCALE GENOMIC DNA]</scope>
    <source>
        <strain evidence="1 2">XGS-01</strain>
    </source>
</reference>
<name>A0ABY8CBN3_9GAMM</name>
<evidence type="ECO:0000313" key="2">
    <source>
        <dbReference type="Proteomes" id="UP001222275"/>
    </source>
</evidence>
<sequence length="84" mass="9604">MKYREIAGKLCEAFKKAMADQAWQITHQDVGQTELLAYGYVIAWAKDDNKVLLHYSDRQGKVQANLEISPAVYDEINTMIDNLI</sequence>
<evidence type="ECO:0000313" key="1">
    <source>
        <dbReference type="EMBL" id="WEJ62612.1"/>
    </source>
</evidence>
<dbReference type="Proteomes" id="UP001222275">
    <property type="component" value="Chromosome"/>
</dbReference>
<organism evidence="1 2">
    <name type="scientific">Thiomicrorhabdus lithotrophica</name>
    <dbReference type="NCBI Taxonomy" id="2949997"/>
    <lineage>
        <taxon>Bacteria</taxon>
        <taxon>Pseudomonadati</taxon>
        <taxon>Pseudomonadota</taxon>
        <taxon>Gammaproteobacteria</taxon>
        <taxon>Thiotrichales</taxon>
        <taxon>Piscirickettsiaceae</taxon>
        <taxon>Thiomicrorhabdus</taxon>
    </lineage>
</organism>
<gene>
    <name evidence="1" type="ORF">NR989_11445</name>
</gene>
<keyword evidence="2" id="KW-1185">Reference proteome</keyword>
<dbReference type="RefSeq" id="WP_275594870.1">
    <property type="nucleotide sequence ID" value="NZ_CP102381.1"/>
</dbReference>
<dbReference type="EMBL" id="CP102381">
    <property type="protein sequence ID" value="WEJ62612.1"/>
    <property type="molecule type" value="Genomic_DNA"/>
</dbReference>
<accession>A0ABY8CBN3</accession>
<protein>
    <submittedName>
        <fullName evidence="1">Uncharacterized protein</fullName>
    </submittedName>
</protein>
<proteinExistence type="predicted"/>